<dbReference type="InterPro" id="IPR014748">
    <property type="entry name" value="Enoyl-CoA_hydra_C"/>
</dbReference>
<dbReference type="Gene3D" id="3.90.226.10">
    <property type="entry name" value="2-enoyl-CoA Hydratase, Chain A, domain 1"/>
    <property type="match status" value="1"/>
</dbReference>
<evidence type="ECO:0000256" key="1">
    <source>
        <dbReference type="ARBA" id="ARBA00005254"/>
    </source>
</evidence>
<keyword evidence="2" id="KW-0456">Lyase</keyword>
<dbReference type="GO" id="GO:0016829">
    <property type="term" value="F:lyase activity"/>
    <property type="evidence" value="ECO:0007669"/>
    <property type="project" value="UniProtKB-KW"/>
</dbReference>
<dbReference type="Pfam" id="PF00378">
    <property type="entry name" value="ECH_1"/>
    <property type="match status" value="1"/>
</dbReference>
<accession>A0A1C0Z120</accession>
<organism evidence="3 4">
    <name type="scientific">Caryophanon latum</name>
    <dbReference type="NCBI Taxonomy" id="33977"/>
    <lineage>
        <taxon>Bacteria</taxon>
        <taxon>Bacillati</taxon>
        <taxon>Bacillota</taxon>
        <taxon>Bacilli</taxon>
        <taxon>Bacillales</taxon>
        <taxon>Caryophanaceae</taxon>
        <taxon>Caryophanon</taxon>
    </lineage>
</organism>
<dbReference type="EMBL" id="MATO01000012">
    <property type="protein sequence ID" value="OCS93092.1"/>
    <property type="molecule type" value="Genomic_DNA"/>
</dbReference>
<evidence type="ECO:0000313" key="4">
    <source>
        <dbReference type="Proteomes" id="UP000093482"/>
    </source>
</evidence>
<dbReference type="PANTHER" id="PTHR11941:SF54">
    <property type="entry name" value="ENOYL-COA HYDRATASE, MITOCHONDRIAL"/>
    <property type="match status" value="1"/>
</dbReference>
<dbReference type="Gene3D" id="1.10.12.10">
    <property type="entry name" value="Lyase 2-enoyl-coa Hydratase, Chain A, domain 2"/>
    <property type="match status" value="1"/>
</dbReference>
<evidence type="ECO:0008006" key="5">
    <source>
        <dbReference type="Google" id="ProtNLM"/>
    </source>
</evidence>
<proteinExistence type="inferred from homology"/>
<dbReference type="InterPro" id="IPR029045">
    <property type="entry name" value="ClpP/crotonase-like_dom_sf"/>
</dbReference>
<dbReference type="PANTHER" id="PTHR11941">
    <property type="entry name" value="ENOYL-COA HYDRATASE-RELATED"/>
    <property type="match status" value="1"/>
</dbReference>
<evidence type="ECO:0000313" key="3">
    <source>
        <dbReference type="EMBL" id="OCS93092.1"/>
    </source>
</evidence>
<name>A0A1C0Z120_9BACL</name>
<dbReference type="Proteomes" id="UP000093482">
    <property type="component" value="Unassembled WGS sequence"/>
</dbReference>
<sequence length="236" mass="26062">MLLIDGKLATVTIPEAVMTTELAARLRDVAEQLMYETSVYVVLVQTTPPHFLHELVESDVTGHYSVSNQVTMMLAAWSRIPQPIIAVIRGRCANVGLSFASLADFRFGTDETVFAHDRMPLGGVSRRFSQLVGKGPAMHVLLGGHVMDANEATMRGFLHVENDAAAAAMELAQRLCKQSPVAMNYTKESMLRGSDLTFQQALLQELDLYMLVQTSDDRLEGVDAYLKKRTPQFTGE</sequence>
<reference evidence="3 4" key="1">
    <citation type="submission" date="2016-07" db="EMBL/GenBank/DDBJ databases">
        <title>Caryophanon latum genome sequencing.</title>
        <authorList>
            <person name="Verma A."/>
            <person name="Pal Y."/>
            <person name="Krishnamurthi S."/>
        </authorList>
    </citation>
    <scope>NUCLEOTIDE SEQUENCE [LARGE SCALE GENOMIC DNA]</scope>
    <source>
        <strain evidence="3 4">DSM 14151</strain>
    </source>
</reference>
<evidence type="ECO:0000256" key="2">
    <source>
        <dbReference type="ARBA" id="ARBA00023239"/>
    </source>
</evidence>
<keyword evidence="4" id="KW-1185">Reference proteome</keyword>
<comment type="caution">
    <text evidence="3">The sequence shown here is derived from an EMBL/GenBank/DDBJ whole genome shotgun (WGS) entry which is preliminary data.</text>
</comment>
<dbReference type="InterPro" id="IPR001753">
    <property type="entry name" value="Enoyl-CoA_hydra/iso"/>
</dbReference>
<protein>
    <recommendedName>
        <fullName evidence="5">Enoyl-CoA hydratase</fullName>
    </recommendedName>
</protein>
<dbReference type="AlphaFoldDB" id="A0A1C0Z120"/>
<comment type="similarity">
    <text evidence="1">Belongs to the enoyl-CoA hydratase/isomerase family.</text>
</comment>
<dbReference type="SUPFAM" id="SSF52096">
    <property type="entry name" value="ClpP/crotonase"/>
    <property type="match status" value="1"/>
</dbReference>
<dbReference type="RefSeq" id="WP_066462041.1">
    <property type="nucleotide sequence ID" value="NZ_MATO01000012.1"/>
</dbReference>
<dbReference type="CDD" id="cd06558">
    <property type="entry name" value="crotonase-like"/>
    <property type="match status" value="1"/>
</dbReference>
<gene>
    <name evidence="3" type="ORF">A6K76_00980</name>
</gene>
<dbReference type="GO" id="GO:0006635">
    <property type="term" value="P:fatty acid beta-oxidation"/>
    <property type="evidence" value="ECO:0007669"/>
    <property type="project" value="TreeGrafter"/>
</dbReference>